<evidence type="ECO:0000256" key="2">
    <source>
        <dbReference type="ARBA" id="ARBA00022448"/>
    </source>
</evidence>
<evidence type="ECO:0000256" key="3">
    <source>
        <dbReference type="ARBA" id="ARBA00022475"/>
    </source>
</evidence>
<keyword evidence="3" id="KW-1003">Cell membrane</keyword>
<feature type="transmembrane region" description="Helical" evidence="8">
    <location>
        <begin position="273"/>
        <end position="298"/>
    </location>
</feature>
<comment type="subcellular location">
    <subcellularLocation>
        <location evidence="1">Cell membrane</location>
        <topology evidence="1">Multi-pass membrane protein</topology>
    </subcellularLocation>
</comment>
<dbReference type="GO" id="GO:0022857">
    <property type="term" value="F:transmembrane transporter activity"/>
    <property type="evidence" value="ECO:0007669"/>
    <property type="project" value="InterPro"/>
</dbReference>
<dbReference type="InterPro" id="IPR011701">
    <property type="entry name" value="MFS"/>
</dbReference>
<keyword evidence="4 8" id="KW-0812">Transmembrane</keyword>
<keyword evidence="2" id="KW-0813">Transport</keyword>
<feature type="transmembrane region" description="Helical" evidence="8">
    <location>
        <begin position="338"/>
        <end position="362"/>
    </location>
</feature>
<evidence type="ECO:0000256" key="5">
    <source>
        <dbReference type="ARBA" id="ARBA00022989"/>
    </source>
</evidence>
<evidence type="ECO:0000256" key="7">
    <source>
        <dbReference type="SAM" id="MobiDB-lite"/>
    </source>
</evidence>
<feature type="region of interest" description="Disordered" evidence="7">
    <location>
        <begin position="502"/>
        <end position="530"/>
    </location>
</feature>
<dbReference type="SUPFAM" id="SSF103473">
    <property type="entry name" value="MFS general substrate transporter"/>
    <property type="match status" value="1"/>
</dbReference>
<name>A0A3N2GXP0_9PSEU</name>
<proteinExistence type="predicted"/>
<evidence type="ECO:0000313" key="11">
    <source>
        <dbReference type="Proteomes" id="UP000274843"/>
    </source>
</evidence>
<gene>
    <name evidence="10" type="ORF">EDD35_3779</name>
</gene>
<protein>
    <submittedName>
        <fullName evidence="10">DHA2 family multidrug resistance protein-like MFS transporter</fullName>
    </submittedName>
</protein>
<feature type="transmembrane region" description="Helical" evidence="8">
    <location>
        <begin position="232"/>
        <end position="253"/>
    </location>
</feature>
<dbReference type="Pfam" id="PF07690">
    <property type="entry name" value="MFS_1"/>
    <property type="match status" value="1"/>
</dbReference>
<comment type="caution">
    <text evidence="10">The sequence shown here is derived from an EMBL/GenBank/DDBJ whole genome shotgun (WGS) entry which is preliminary data.</text>
</comment>
<dbReference type="Proteomes" id="UP000274843">
    <property type="component" value="Unassembled WGS sequence"/>
</dbReference>
<reference evidence="10 11" key="1">
    <citation type="submission" date="2018-11" db="EMBL/GenBank/DDBJ databases">
        <title>Sequencing the genomes of 1000 actinobacteria strains.</title>
        <authorList>
            <person name="Klenk H.-P."/>
        </authorList>
    </citation>
    <scope>NUCLEOTIDE SEQUENCE [LARGE SCALE GENOMIC DNA]</scope>
    <source>
        <strain evidence="10 11">DSM 44348</strain>
    </source>
</reference>
<feature type="transmembrane region" description="Helical" evidence="8">
    <location>
        <begin position="144"/>
        <end position="166"/>
    </location>
</feature>
<evidence type="ECO:0000313" key="10">
    <source>
        <dbReference type="EMBL" id="ROS41422.1"/>
    </source>
</evidence>
<evidence type="ECO:0000256" key="8">
    <source>
        <dbReference type="SAM" id="Phobius"/>
    </source>
</evidence>
<dbReference type="InterPro" id="IPR036259">
    <property type="entry name" value="MFS_trans_sf"/>
</dbReference>
<feature type="transmembrane region" description="Helical" evidence="8">
    <location>
        <begin position="310"/>
        <end position="331"/>
    </location>
</feature>
<accession>A0A3N2GXP0</accession>
<sequence length="530" mass="54772">MRNRCPSAADARAGWRQWAAVALLALPMLMTALDTSVLYLALPHLSLALGATSVQQLWILDIYVFLVAGLLMTMGTVGERIGRRRLLLAGAAAFGAASVLAAYSTSVAMLVVARAAMGIAGAALLPTALSLISCIFVDARRRAAAIAIGSSCVMIGAAIGPVAGGLLLGRFWWGSVFLVGAVGMVVLLAAGPLILPEYRRAEVKRPDLTSVVLSLVAILSVVYGVKELARNGWHPIHIVMIVAGASVGAAFLFRQRFLADPLVNLSLFRRRRFTGAFVVMLGSQIVLGGTYVFIPLYLQLVQGFTPVHAGAWLVPQSVTAVVSTQLSLYFVRRFPLSAVLAGALIVCMTGCVLLVAGSGLWLVIAGSLVLYLGVLPVVTLASDLVVGSVDAAGAGSVSSLLQTNNHLGSAVGLAFLGSIGSAVYRGATELPLGLRADQAEQAKEGLSGALAVAARLPAGDGDRLVDSARQGFVMSMHVVGGLGALAMLALAVFAFILLRPRPGPGDGPRGGVSTTGAARRARSAPSAPRK</sequence>
<dbReference type="Gene3D" id="1.20.1250.20">
    <property type="entry name" value="MFS general substrate transporter like domains"/>
    <property type="match status" value="1"/>
</dbReference>
<dbReference type="PROSITE" id="PS50850">
    <property type="entry name" value="MFS"/>
    <property type="match status" value="1"/>
</dbReference>
<dbReference type="CDD" id="cd17321">
    <property type="entry name" value="MFS_MMR_MDR_like"/>
    <property type="match status" value="1"/>
</dbReference>
<evidence type="ECO:0000259" key="9">
    <source>
        <dbReference type="PROSITE" id="PS50850"/>
    </source>
</evidence>
<evidence type="ECO:0000256" key="4">
    <source>
        <dbReference type="ARBA" id="ARBA00022692"/>
    </source>
</evidence>
<feature type="transmembrane region" description="Helical" evidence="8">
    <location>
        <begin position="54"/>
        <end position="74"/>
    </location>
</feature>
<dbReference type="AlphaFoldDB" id="A0A3N2GXP0"/>
<feature type="transmembrane region" description="Helical" evidence="8">
    <location>
        <begin position="21"/>
        <end position="42"/>
    </location>
</feature>
<dbReference type="EMBL" id="RKHY01000001">
    <property type="protein sequence ID" value="ROS41422.1"/>
    <property type="molecule type" value="Genomic_DNA"/>
</dbReference>
<keyword evidence="11" id="KW-1185">Reference proteome</keyword>
<dbReference type="PANTHER" id="PTHR42718:SF47">
    <property type="entry name" value="METHYL VIOLOGEN RESISTANCE PROTEIN SMVA"/>
    <property type="match status" value="1"/>
</dbReference>
<dbReference type="PANTHER" id="PTHR42718">
    <property type="entry name" value="MAJOR FACILITATOR SUPERFAMILY MULTIDRUG TRANSPORTER MFSC"/>
    <property type="match status" value="1"/>
</dbReference>
<feature type="transmembrane region" description="Helical" evidence="8">
    <location>
        <begin position="207"/>
        <end position="226"/>
    </location>
</feature>
<dbReference type="GO" id="GO:0005886">
    <property type="term" value="C:plasma membrane"/>
    <property type="evidence" value="ECO:0007669"/>
    <property type="project" value="UniProtKB-SubCell"/>
</dbReference>
<feature type="transmembrane region" description="Helical" evidence="8">
    <location>
        <begin position="368"/>
        <end position="386"/>
    </location>
</feature>
<keyword evidence="5 8" id="KW-1133">Transmembrane helix</keyword>
<organism evidence="10 11">
    <name type="scientific">Amycolatopsis thermoflava</name>
    <dbReference type="NCBI Taxonomy" id="84480"/>
    <lineage>
        <taxon>Bacteria</taxon>
        <taxon>Bacillati</taxon>
        <taxon>Actinomycetota</taxon>
        <taxon>Actinomycetes</taxon>
        <taxon>Pseudonocardiales</taxon>
        <taxon>Pseudonocardiaceae</taxon>
        <taxon>Amycolatopsis</taxon>
        <taxon>Amycolatopsis methanolica group</taxon>
    </lineage>
</organism>
<evidence type="ECO:0000256" key="6">
    <source>
        <dbReference type="ARBA" id="ARBA00023136"/>
    </source>
</evidence>
<feature type="domain" description="Major facilitator superfamily (MFS) profile" evidence="9">
    <location>
        <begin position="20"/>
        <end position="501"/>
    </location>
</feature>
<feature type="transmembrane region" description="Helical" evidence="8">
    <location>
        <begin position="172"/>
        <end position="195"/>
    </location>
</feature>
<dbReference type="InterPro" id="IPR020846">
    <property type="entry name" value="MFS_dom"/>
</dbReference>
<evidence type="ECO:0000256" key="1">
    <source>
        <dbReference type="ARBA" id="ARBA00004651"/>
    </source>
</evidence>
<feature type="transmembrane region" description="Helical" evidence="8">
    <location>
        <begin position="115"/>
        <end position="137"/>
    </location>
</feature>
<feature type="transmembrane region" description="Helical" evidence="8">
    <location>
        <begin position="472"/>
        <end position="498"/>
    </location>
</feature>
<feature type="transmembrane region" description="Helical" evidence="8">
    <location>
        <begin position="86"/>
        <end position="103"/>
    </location>
</feature>
<keyword evidence="6 8" id="KW-0472">Membrane</keyword>